<feature type="transmembrane region" description="Helical" evidence="1">
    <location>
        <begin position="6"/>
        <end position="24"/>
    </location>
</feature>
<evidence type="ECO:0000313" key="2">
    <source>
        <dbReference type="EMBL" id="KKM92776.1"/>
    </source>
</evidence>
<keyword evidence="1" id="KW-0812">Transmembrane</keyword>
<keyword evidence="1" id="KW-0472">Membrane</keyword>
<dbReference type="AlphaFoldDB" id="A0A0F9M0F2"/>
<dbReference type="EMBL" id="LAZR01006351">
    <property type="protein sequence ID" value="KKM92776.1"/>
    <property type="molecule type" value="Genomic_DNA"/>
</dbReference>
<keyword evidence="1" id="KW-1133">Transmembrane helix</keyword>
<comment type="caution">
    <text evidence="2">The sequence shown here is derived from an EMBL/GenBank/DDBJ whole genome shotgun (WGS) entry which is preliminary data.</text>
</comment>
<name>A0A0F9M0F2_9ZZZZ</name>
<proteinExistence type="predicted"/>
<evidence type="ECO:0000256" key="1">
    <source>
        <dbReference type="SAM" id="Phobius"/>
    </source>
</evidence>
<sequence>MSDIIAIGILAALCVIAGALLSIADKIKEAKKKNE</sequence>
<organism evidence="2">
    <name type="scientific">marine sediment metagenome</name>
    <dbReference type="NCBI Taxonomy" id="412755"/>
    <lineage>
        <taxon>unclassified sequences</taxon>
        <taxon>metagenomes</taxon>
        <taxon>ecological metagenomes</taxon>
    </lineage>
</organism>
<reference evidence="2" key="1">
    <citation type="journal article" date="2015" name="Nature">
        <title>Complex archaea that bridge the gap between prokaryotes and eukaryotes.</title>
        <authorList>
            <person name="Spang A."/>
            <person name="Saw J.H."/>
            <person name="Jorgensen S.L."/>
            <person name="Zaremba-Niedzwiedzka K."/>
            <person name="Martijn J."/>
            <person name="Lind A.E."/>
            <person name="van Eijk R."/>
            <person name="Schleper C."/>
            <person name="Guy L."/>
            <person name="Ettema T.J."/>
        </authorList>
    </citation>
    <scope>NUCLEOTIDE SEQUENCE</scope>
</reference>
<protein>
    <submittedName>
        <fullName evidence="2">Uncharacterized protein</fullName>
    </submittedName>
</protein>
<accession>A0A0F9M0F2</accession>
<gene>
    <name evidence="2" type="ORF">LCGC14_1215170</name>
</gene>